<evidence type="ECO:0000313" key="7">
    <source>
        <dbReference type="Proteomes" id="UP000001962"/>
    </source>
</evidence>
<dbReference type="Pfam" id="PF01565">
    <property type="entry name" value="FAD_binding_4"/>
    <property type="match status" value="1"/>
</dbReference>
<proteinExistence type="inferred from homology"/>
<organism evidence="6 7">
    <name type="scientific">Alkalilimnicola ehrlichii (strain ATCC BAA-1101 / DSM 17681 / MLHE-1)</name>
    <dbReference type="NCBI Taxonomy" id="187272"/>
    <lineage>
        <taxon>Bacteria</taxon>
        <taxon>Pseudomonadati</taxon>
        <taxon>Pseudomonadota</taxon>
        <taxon>Gammaproteobacteria</taxon>
        <taxon>Chromatiales</taxon>
        <taxon>Ectothiorhodospiraceae</taxon>
        <taxon>Alkalilimnicola</taxon>
    </lineage>
</organism>
<keyword evidence="7" id="KW-1185">Reference proteome</keyword>
<dbReference type="Proteomes" id="UP000001962">
    <property type="component" value="Chromosome"/>
</dbReference>
<evidence type="ECO:0000256" key="3">
    <source>
        <dbReference type="ARBA" id="ARBA00022630"/>
    </source>
</evidence>
<evidence type="ECO:0000256" key="2">
    <source>
        <dbReference type="ARBA" id="ARBA00008000"/>
    </source>
</evidence>
<name>Q0ABX5_ALKEH</name>
<dbReference type="InterPro" id="IPR016167">
    <property type="entry name" value="FAD-bd_PCMH_sub1"/>
</dbReference>
<dbReference type="InterPro" id="IPR016164">
    <property type="entry name" value="FAD-linked_Oxase-like_C"/>
</dbReference>
<dbReference type="eggNOG" id="COG0277">
    <property type="taxonomic scope" value="Bacteria"/>
</dbReference>
<dbReference type="InterPro" id="IPR016169">
    <property type="entry name" value="FAD-bd_PCMH_sub2"/>
</dbReference>
<protein>
    <submittedName>
        <fullName evidence="6">4-phosphoerythronate dehydrogenase (FAD-dependent)</fullName>
    </submittedName>
</protein>
<dbReference type="PANTHER" id="PTHR43716:SF2">
    <property type="entry name" value="BLL6224 PROTEIN"/>
    <property type="match status" value="1"/>
</dbReference>
<dbReference type="Gene3D" id="3.30.465.10">
    <property type="match status" value="1"/>
</dbReference>
<dbReference type="InterPro" id="IPR006094">
    <property type="entry name" value="Oxid_FAD_bind_N"/>
</dbReference>
<dbReference type="Gene3D" id="3.30.70.2190">
    <property type="match status" value="1"/>
</dbReference>
<dbReference type="PANTHER" id="PTHR43716">
    <property type="entry name" value="D-2-HYDROXYGLUTARATE DEHYDROGENASE, MITOCHONDRIAL"/>
    <property type="match status" value="1"/>
</dbReference>
<evidence type="ECO:0000259" key="5">
    <source>
        <dbReference type="PROSITE" id="PS51387"/>
    </source>
</evidence>
<dbReference type="EMBL" id="CP000453">
    <property type="protein sequence ID" value="ABI55662.1"/>
    <property type="molecule type" value="Genomic_DNA"/>
</dbReference>
<evidence type="ECO:0000256" key="1">
    <source>
        <dbReference type="ARBA" id="ARBA00001974"/>
    </source>
</evidence>
<dbReference type="InterPro" id="IPR036318">
    <property type="entry name" value="FAD-bd_PCMH-like_sf"/>
</dbReference>
<dbReference type="SUPFAM" id="SSF56176">
    <property type="entry name" value="FAD-binding/transporter-associated domain-like"/>
    <property type="match status" value="1"/>
</dbReference>
<dbReference type="Gene3D" id="1.10.45.10">
    <property type="entry name" value="Vanillyl-alcohol Oxidase, Chain A, domain 4"/>
    <property type="match status" value="1"/>
</dbReference>
<dbReference type="InterPro" id="IPR051264">
    <property type="entry name" value="FAD-oxidored/transferase_4"/>
</dbReference>
<dbReference type="KEGG" id="aeh:Mlg_0307"/>
<dbReference type="Pfam" id="PF02913">
    <property type="entry name" value="FAD-oxidase_C"/>
    <property type="match status" value="1"/>
</dbReference>
<reference evidence="7" key="1">
    <citation type="submission" date="2006-08" db="EMBL/GenBank/DDBJ databases">
        <title>Complete sequence of Alkalilimnicola ehrilichei MLHE-1.</title>
        <authorList>
            <person name="Copeland A."/>
            <person name="Lucas S."/>
            <person name="Lapidus A."/>
            <person name="Barry K."/>
            <person name="Detter J.C."/>
            <person name="Glavina del Rio T."/>
            <person name="Hammon N."/>
            <person name="Israni S."/>
            <person name="Dalin E."/>
            <person name="Tice H."/>
            <person name="Pitluck S."/>
            <person name="Sims D."/>
            <person name="Brettin T."/>
            <person name="Bruce D."/>
            <person name="Han C."/>
            <person name="Tapia R."/>
            <person name="Gilna P."/>
            <person name="Schmutz J."/>
            <person name="Larimer F."/>
            <person name="Land M."/>
            <person name="Hauser L."/>
            <person name="Kyrpides N."/>
            <person name="Mikhailova N."/>
            <person name="Oremland R.S."/>
            <person name="Hoeft S.E."/>
            <person name="Switzer-Blum J."/>
            <person name="Kulp T."/>
            <person name="King G."/>
            <person name="Tabita R."/>
            <person name="Witte B."/>
            <person name="Santini J.M."/>
            <person name="Basu P."/>
            <person name="Hollibaugh J.T."/>
            <person name="Xie G."/>
            <person name="Stolz J.F."/>
            <person name="Richardson P."/>
        </authorList>
    </citation>
    <scope>NUCLEOTIDE SEQUENCE [LARGE SCALE GENOMIC DNA]</scope>
    <source>
        <strain evidence="7">ATCC BAA-1101 / DSM 17681 / MLHE-1</strain>
    </source>
</reference>
<dbReference type="InterPro" id="IPR004113">
    <property type="entry name" value="FAD-bd_oxidored_4_C"/>
</dbReference>
<keyword evidence="4" id="KW-0274">FAD</keyword>
<gene>
    <name evidence="6" type="ordered locus">Mlg_0307</name>
</gene>
<comment type="cofactor">
    <cofactor evidence="1">
        <name>FAD</name>
        <dbReference type="ChEBI" id="CHEBI:57692"/>
    </cofactor>
</comment>
<evidence type="ECO:0000256" key="4">
    <source>
        <dbReference type="ARBA" id="ARBA00022827"/>
    </source>
</evidence>
<dbReference type="GO" id="GO:0022904">
    <property type="term" value="P:respiratory electron transport chain"/>
    <property type="evidence" value="ECO:0007669"/>
    <property type="project" value="TreeGrafter"/>
</dbReference>
<comment type="similarity">
    <text evidence="2">Belongs to the FAD-binding oxidoreductase/transferase type 4 family.</text>
</comment>
<sequence length="479" mass="51231">MTMPTTTTAPLDQLRDCLGAEAVIGPGPAMAPYLREWRGRFPGAALCVLRPDSTEAVSRAVRCCAELGLAIVPQSGNTGLVGGGAPQSEQGQVVLSLERMDRVRAIDPENNTLTVEAGCRLVDVQQAAAGADRLFPLSLPSEAQCRIGGNLGSNAGGTNVLRYGNARELTLGLEVVLADGRVWDGLRGLRKDNSGLDLRDLFIGSEGTLGIITAAVFRLFPRPRDIQTALVAVTDPRRAIALLRRLQADSGDTVTACELMSALAFRLGREEAGAPPARLPEDAPWYLLVELASPSPRAGLRAALSESLATAREQGEVLDAVLAADAQDGRRLWAIREGIPGGQSRAGASIKHDIAVATSRLPDFLTAAEARIRAEDPRVRLCTFGHVGDGNLHFNLSQPEGEAPEVFLARWDHYNELIHELVTEMGGSIAAEHGVGLLKADALRRHKSPVELDLMRSIKRALDPDQRLNPGKLIPGDER</sequence>
<evidence type="ECO:0000313" key="6">
    <source>
        <dbReference type="EMBL" id="ABI55662.1"/>
    </source>
</evidence>
<dbReference type="GO" id="GO:0071949">
    <property type="term" value="F:FAD binding"/>
    <property type="evidence" value="ECO:0007669"/>
    <property type="project" value="InterPro"/>
</dbReference>
<dbReference type="Gene3D" id="3.30.43.10">
    <property type="entry name" value="Uridine Diphospho-n-acetylenolpyruvylglucosamine Reductase, domain 2"/>
    <property type="match status" value="1"/>
</dbReference>
<dbReference type="Gene3D" id="3.30.70.2740">
    <property type="match status" value="1"/>
</dbReference>
<dbReference type="HOGENOM" id="CLU_017779_4_1_6"/>
<dbReference type="InterPro" id="IPR016171">
    <property type="entry name" value="Vanillyl_alc_oxidase_C-sub2"/>
</dbReference>
<dbReference type="InterPro" id="IPR016166">
    <property type="entry name" value="FAD-bd_PCMH"/>
</dbReference>
<dbReference type="FunFam" id="1.10.45.10:FF:000001">
    <property type="entry name" value="D-lactate dehydrogenase mitochondrial"/>
    <property type="match status" value="1"/>
</dbReference>
<dbReference type="PROSITE" id="PS51387">
    <property type="entry name" value="FAD_PCMH"/>
    <property type="match status" value="1"/>
</dbReference>
<dbReference type="AlphaFoldDB" id="Q0ABX5"/>
<feature type="domain" description="FAD-binding PCMH-type" evidence="5">
    <location>
        <begin position="41"/>
        <end position="222"/>
    </location>
</feature>
<accession>Q0ABX5</accession>
<keyword evidence="3" id="KW-0285">Flavoprotein</keyword>
<dbReference type="GO" id="GO:0003824">
    <property type="term" value="F:catalytic activity"/>
    <property type="evidence" value="ECO:0007669"/>
    <property type="project" value="InterPro"/>
</dbReference>
<dbReference type="SUPFAM" id="SSF55103">
    <property type="entry name" value="FAD-linked oxidases, C-terminal domain"/>
    <property type="match status" value="1"/>
</dbReference>